<evidence type="ECO:0000313" key="3">
    <source>
        <dbReference type="Proteomes" id="UP000016608"/>
    </source>
</evidence>
<organism evidence="2 3">
    <name type="scientific">Eubacterium ramulus ATCC 29099</name>
    <dbReference type="NCBI Taxonomy" id="1256908"/>
    <lineage>
        <taxon>Bacteria</taxon>
        <taxon>Bacillati</taxon>
        <taxon>Bacillota</taxon>
        <taxon>Clostridia</taxon>
        <taxon>Eubacteriales</taxon>
        <taxon>Eubacteriaceae</taxon>
        <taxon>Eubacterium</taxon>
    </lineage>
</organism>
<dbReference type="AlphaFoldDB" id="U2PJI5"/>
<feature type="non-terminal residue" evidence="2">
    <location>
        <position position="1"/>
    </location>
</feature>
<dbReference type="EMBL" id="AWVJ01000043">
    <property type="protein sequence ID" value="ERK50715.1"/>
    <property type="molecule type" value="Genomic_DNA"/>
</dbReference>
<keyword evidence="1" id="KW-0472">Membrane</keyword>
<dbReference type="HOGENOM" id="CLU_2351521_0_0_9"/>
<accession>U2PJI5</accession>
<feature type="transmembrane region" description="Helical" evidence="1">
    <location>
        <begin position="12"/>
        <end position="28"/>
    </location>
</feature>
<keyword evidence="1" id="KW-0812">Transmembrane</keyword>
<dbReference type="Proteomes" id="UP000016608">
    <property type="component" value="Unassembled WGS sequence"/>
</dbReference>
<reference evidence="2 3" key="1">
    <citation type="submission" date="2013-06" db="EMBL/GenBank/DDBJ databases">
        <authorList>
            <person name="Weinstock G."/>
            <person name="Sodergren E."/>
            <person name="Lobos E.A."/>
            <person name="Fulton L."/>
            <person name="Fulton R."/>
            <person name="Courtney L."/>
            <person name="Fronick C."/>
            <person name="O'Laughlin M."/>
            <person name="Godfrey J."/>
            <person name="Wilson R.M."/>
            <person name="Miner T."/>
            <person name="Farmer C."/>
            <person name="Delehaunty K."/>
            <person name="Cordes M."/>
            <person name="Minx P."/>
            <person name="Tomlinson C."/>
            <person name="Chen J."/>
            <person name="Wollam A."/>
            <person name="Pepin K.H."/>
            <person name="Bhonagiri V."/>
            <person name="Zhang X."/>
            <person name="Warren W."/>
            <person name="Mitreva M."/>
            <person name="Mardis E.R."/>
            <person name="Wilson R.K."/>
        </authorList>
    </citation>
    <scope>NUCLEOTIDE SEQUENCE [LARGE SCALE GENOMIC DNA]</scope>
    <source>
        <strain evidence="2 3">ATCC 29099</strain>
    </source>
</reference>
<protein>
    <submittedName>
        <fullName evidence="2">Uncharacterized protein</fullName>
    </submittedName>
</protein>
<gene>
    <name evidence="2" type="ORF">HMPREF0373_00591</name>
</gene>
<keyword evidence="3" id="KW-1185">Reference proteome</keyword>
<evidence type="ECO:0000313" key="2">
    <source>
        <dbReference type="EMBL" id="ERK50715.1"/>
    </source>
</evidence>
<comment type="caution">
    <text evidence="2">The sequence shown here is derived from an EMBL/GenBank/DDBJ whole genome shotgun (WGS) entry which is preliminary data.</text>
</comment>
<proteinExistence type="predicted"/>
<sequence length="97" mass="11735">ERFTQNNLHYRIVILPCIYIQYLFIYYNEIKGWSNASPTKMKIHIENKFTIFPILSTNTNIIYIIVSIDMYFKELPEVLKSFQLLPLCYYLNLLILY</sequence>
<name>U2PJI5_EUBRA</name>
<keyword evidence="1" id="KW-1133">Transmembrane helix</keyword>
<evidence type="ECO:0000256" key="1">
    <source>
        <dbReference type="SAM" id="Phobius"/>
    </source>
</evidence>
<feature type="transmembrane region" description="Helical" evidence="1">
    <location>
        <begin position="49"/>
        <end position="72"/>
    </location>
</feature>